<evidence type="ECO:0000313" key="2">
    <source>
        <dbReference type="EMBL" id="VDP24515.1"/>
    </source>
</evidence>
<accession>A0A3P8CZL1</accession>
<gene>
    <name evidence="2" type="ORF">HPBE_LOCUS21323</name>
</gene>
<evidence type="ECO:0000256" key="1">
    <source>
        <dbReference type="SAM" id="MobiDB-lite"/>
    </source>
</evidence>
<dbReference type="EMBL" id="UZAH01032896">
    <property type="protein sequence ID" value="VDP24515.1"/>
    <property type="molecule type" value="Genomic_DNA"/>
</dbReference>
<dbReference type="AlphaFoldDB" id="A0A3P8CZL1"/>
<protein>
    <recommendedName>
        <fullName evidence="3">BACK domain-containing protein</fullName>
    </recommendedName>
</protein>
<feature type="compositionally biased region" description="Polar residues" evidence="1">
    <location>
        <begin position="225"/>
        <end position="249"/>
    </location>
</feature>
<dbReference type="OrthoDB" id="5836875at2759"/>
<sequence length="295" mass="33277">MINVSRLPRDSVKAFLRYVVKREPVAEELSPKSIAALVYLAELYGKNDLLRQINESLFRAAAKDSRALCVSYVIASTCNLQVKPQLTKRVATRFDQLIRLLKEVVNEADMLLPVFERCDLAIDSEKSLVFFLVDWASLHEATVEQCSKLLSTTRRSFMSPEDLDALSTYVHKFGTSEVQLAWEDYLVDTHLSVCWDTKHIAAKLPRCGVGKYRTSIPDQNRRSQAKSISWSTPLETRSSTPAAAKSSISLVRRSPRRQDRGAGALVRHPKASIVKVAIRRGLLKLREKFGTKSQK</sequence>
<proteinExistence type="predicted"/>
<feature type="region of interest" description="Disordered" evidence="1">
    <location>
        <begin position="218"/>
        <end position="265"/>
    </location>
</feature>
<organism evidence="2">
    <name type="scientific">Heligmosomoides polygyrus</name>
    <name type="common">Parasitic roundworm</name>
    <dbReference type="NCBI Taxonomy" id="6339"/>
    <lineage>
        <taxon>Eukaryota</taxon>
        <taxon>Metazoa</taxon>
        <taxon>Ecdysozoa</taxon>
        <taxon>Nematoda</taxon>
        <taxon>Chromadorea</taxon>
        <taxon>Rhabditida</taxon>
        <taxon>Rhabditina</taxon>
        <taxon>Rhabditomorpha</taxon>
        <taxon>Strongyloidea</taxon>
        <taxon>Heligmosomidae</taxon>
        <taxon>Heligmosomoides</taxon>
    </lineage>
</organism>
<name>A0A3P8CZL1_HELPZ</name>
<evidence type="ECO:0008006" key="3">
    <source>
        <dbReference type="Google" id="ProtNLM"/>
    </source>
</evidence>
<reference evidence="2" key="1">
    <citation type="submission" date="2018-11" db="EMBL/GenBank/DDBJ databases">
        <authorList>
            <consortium name="Pathogen Informatics"/>
        </authorList>
    </citation>
    <scope>NUCLEOTIDE SEQUENCE [LARGE SCALE GENOMIC DNA]</scope>
</reference>